<name>A0A4Z1F4A6_9HELO</name>
<dbReference type="AlphaFoldDB" id="A0A4Z1F4A6"/>
<evidence type="ECO:0000313" key="1">
    <source>
        <dbReference type="EMBL" id="TGO17782.1"/>
    </source>
</evidence>
<organism evidence="1 2">
    <name type="scientific">Botrytis paeoniae</name>
    <dbReference type="NCBI Taxonomy" id="278948"/>
    <lineage>
        <taxon>Eukaryota</taxon>
        <taxon>Fungi</taxon>
        <taxon>Dikarya</taxon>
        <taxon>Ascomycota</taxon>
        <taxon>Pezizomycotina</taxon>
        <taxon>Leotiomycetes</taxon>
        <taxon>Helotiales</taxon>
        <taxon>Sclerotiniaceae</taxon>
        <taxon>Botrytis</taxon>
    </lineage>
</organism>
<protein>
    <submittedName>
        <fullName evidence="1">Uncharacterized protein</fullName>
    </submittedName>
</protein>
<dbReference type="EMBL" id="PQXI01000409">
    <property type="protein sequence ID" value="TGO17782.1"/>
    <property type="molecule type" value="Genomic_DNA"/>
</dbReference>
<comment type="caution">
    <text evidence="1">The sequence shown here is derived from an EMBL/GenBank/DDBJ whole genome shotgun (WGS) entry which is preliminary data.</text>
</comment>
<accession>A0A4Z1F4A6</accession>
<evidence type="ECO:0000313" key="2">
    <source>
        <dbReference type="Proteomes" id="UP000297910"/>
    </source>
</evidence>
<proteinExistence type="predicted"/>
<dbReference type="Proteomes" id="UP000297910">
    <property type="component" value="Unassembled WGS sequence"/>
</dbReference>
<gene>
    <name evidence="1" type="ORF">BPAE_0411g00010</name>
</gene>
<reference evidence="1 2" key="1">
    <citation type="submission" date="2017-12" db="EMBL/GenBank/DDBJ databases">
        <title>Comparative genomics of Botrytis spp.</title>
        <authorList>
            <person name="Valero-Jimenez C.A."/>
            <person name="Tapia P."/>
            <person name="Veloso J."/>
            <person name="Silva-Moreno E."/>
            <person name="Staats M."/>
            <person name="Valdes J.H."/>
            <person name="Van Kan J.A.L."/>
        </authorList>
    </citation>
    <scope>NUCLEOTIDE SEQUENCE [LARGE SCALE GENOMIC DNA]</scope>
    <source>
        <strain evidence="1 2">Bp0003</strain>
    </source>
</reference>
<sequence>MLCEELTRCWFHSKKNLSIILLAARLPSNDSRLPSWVPDWENRQSALDYRLAIYKKEVDNSRGEPHTGDRASNGSLFDDSPETATGELHLRGLSLSLILRALACDIPDHLSPKQSIPRNSRVFKTWCCAFNASSFYSTYQESRDAMRSTIYASESDHKEEPALRAVFGLLYDLMLYPNCQLINLTEAKRAHELLLKVEDGGEQCRKAVTEMVALLSTPLIDSGPL</sequence>
<keyword evidence="2" id="KW-1185">Reference proteome</keyword>